<evidence type="ECO:0000313" key="10">
    <source>
        <dbReference type="Proteomes" id="UP000223968"/>
    </source>
</evidence>
<comment type="caution">
    <text evidence="9">The sequence shown here is derived from an EMBL/GenBank/DDBJ whole genome shotgun (WGS) entry which is preliminary data.</text>
</comment>
<keyword evidence="6" id="KW-1015">Disulfide bond</keyword>
<dbReference type="STRING" id="1447875.A0A2B7WLZ4"/>
<reference evidence="9 10" key="1">
    <citation type="submission" date="2017-10" db="EMBL/GenBank/DDBJ databases">
        <title>Comparative genomics in systemic dimorphic fungi from Ajellomycetaceae.</title>
        <authorList>
            <person name="Munoz J.F."/>
            <person name="Mcewen J.G."/>
            <person name="Clay O.K."/>
            <person name="Cuomo C.A."/>
        </authorList>
    </citation>
    <scope>NUCLEOTIDE SEQUENCE [LARGE SCALE GENOMIC DNA]</scope>
    <source>
        <strain evidence="9 10">UAMH5409</strain>
    </source>
</reference>
<dbReference type="Gene3D" id="1.10.575.10">
    <property type="entry name" value="P1 Nuclease"/>
    <property type="match status" value="1"/>
</dbReference>
<evidence type="ECO:0000256" key="4">
    <source>
        <dbReference type="ARBA" id="ARBA00022759"/>
    </source>
</evidence>
<keyword evidence="2" id="KW-0540">Nuclease</keyword>
<dbReference type="Proteomes" id="UP000223968">
    <property type="component" value="Unassembled WGS sequence"/>
</dbReference>
<evidence type="ECO:0000256" key="1">
    <source>
        <dbReference type="ARBA" id="ARBA00009547"/>
    </source>
</evidence>
<dbReference type="PANTHER" id="PTHR33146:SF26">
    <property type="entry name" value="ENDONUCLEASE 4"/>
    <property type="match status" value="1"/>
</dbReference>
<feature type="chain" id="PRO_5012089505" description="Nuclease PA3" evidence="8">
    <location>
        <begin position="24"/>
        <end position="322"/>
    </location>
</feature>
<sequence>MLFTRKSAIPLVALFAAKAQAWGTTIHNQIAFMAESFLTPQTTEVIKHILEPEYEGSIGRAGAWADAYAHTDEGEYSSTWHYIDSADTPPAFCNVYYNRDCTKGGCIVSAIANATVKFGSCVDAVKAGKLKGGSDVECSMALKFLAHFIGDITQPLHTSGVAIGGNAYPVVFGGEETELHSVWDDLILMADAKADKDFSNKTIDPYFSDLLSRTRKDTFFSPTHEWLACSDPSTPVACALAWARDSNAWTCDYVFSQIFNGTDLLESGYASGAFPIVRLQVSKGALRLGTWLNRIVEDWYKKDREVILQTNPSWVDGPMEGK</sequence>
<accession>A0A2B7WLZ4</accession>
<name>A0A2B7WLZ4_9EURO</name>
<dbReference type="GO" id="GO:0046872">
    <property type="term" value="F:metal ion binding"/>
    <property type="evidence" value="ECO:0007669"/>
    <property type="project" value="UniProtKB-KW"/>
</dbReference>
<keyword evidence="3" id="KW-0479">Metal-binding</keyword>
<keyword evidence="7" id="KW-0325">Glycoprotein</keyword>
<dbReference type="EMBL" id="PDNB01000239">
    <property type="protein sequence ID" value="PGG97785.1"/>
    <property type="molecule type" value="Genomic_DNA"/>
</dbReference>
<evidence type="ECO:0000256" key="7">
    <source>
        <dbReference type="ARBA" id="ARBA00023180"/>
    </source>
</evidence>
<dbReference type="GO" id="GO:0004519">
    <property type="term" value="F:endonuclease activity"/>
    <property type="evidence" value="ECO:0007669"/>
    <property type="project" value="UniProtKB-KW"/>
</dbReference>
<comment type="similarity">
    <text evidence="1">Belongs to the nuclease type I family.</text>
</comment>
<evidence type="ECO:0000256" key="2">
    <source>
        <dbReference type="ARBA" id="ARBA00022722"/>
    </source>
</evidence>
<protein>
    <recommendedName>
        <fullName evidence="11">Nuclease PA3</fullName>
    </recommendedName>
</protein>
<dbReference type="AlphaFoldDB" id="A0A2B7WLZ4"/>
<keyword evidence="8" id="KW-0732">Signal</keyword>
<dbReference type="InterPro" id="IPR008947">
    <property type="entry name" value="PLipase_C/P1_nuclease_dom_sf"/>
</dbReference>
<dbReference type="OrthoDB" id="441446at2759"/>
<dbReference type="SUPFAM" id="SSF48537">
    <property type="entry name" value="Phospholipase C/P1 nuclease"/>
    <property type="match status" value="1"/>
</dbReference>
<keyword evidence="10" id="KW-1185">Reference proteome</keyword>
<dbReference type="InterPro" id="IPR003154">
    <property type="entry name" value="S1/P1nuclease"/>
</dbReference>
<evidence type="ECO:0000256" key="3">
    <source>
        <dbReference type="ARBA" id="ARBA00022723"/>
    </source>
</evidence>
<gene>
    <name evidence="9" type="ORF">AJ79_09083</name>
</gene>
<feature type="signal peptide" evidence="8">
    <location>
        <begin position="1"/>
        <end position="23"/>
    </location>
</feature>
<dbReference type="Pfam" id="PF02265">
    <property type="entry name" value="S1-P1_nuclease"/>
    <property type="match status" value="1"/>
</dbReference>
<dbReference type="PANTHER" id="PTHR33146">
    <property type="entry name" value="ENDONUCLEASE 4"/>
    <property type="match status" value="1"/>
</dbReference>
<organism evidence="9 10">
    <name type="scientific">Helicocarpus griseus UAMH5409</name>
    <dbReference type="NCBI Taxonomy" id="1447875"/>
    <lineage>
        <taxon>Eukaryota</taxon>
        <taxon>Fungi</taxon>
        <taxon>Dikarya</taxon>
        <taxon>Ascomycota</taxon>
        <taxon>Pezizomycotina</taxon>
        <taxon>Eurotiomycetes</taxon>
        <taxon>Eurotiomycetidae</taxon>
        <taxon>Onygenales</taxon>
        <taxon>Ajellomycetaceae</taxon>
        <taxon>Helicocarpus</taxon>
    </lineage>
</organism>
<dbReference type="GO" id="GO:0016788">
    <property type="term" value="F:hydrolase activity, acting on ester bonds"/>
    <property type="evidence" value="ECO:0007669"/>
    <property type="project" value="InterPro"/>
</dbReference>
<evidence type="ECO:0000256" key="6">
    <source>
        <dbReference type="ARBA" id="ARBA00023157"/>
    </source>
</evidence>
<evidence type="ECO:0000313" key="9">
    <source>
        <dbReference type="EMBL" id="PGG97785.1"/>
    </source>
</evidence>
<dbReference type="CDD" id="cd11010">
    <property type="entry name" value="S1-P1_nuclease"/>
    <property type="match status" value="1"/>
</dbReference>
<keyword evidence="5" id="KW-0378">Hydrolase</keyword>
<dbReference type="GO" id="GO:0003676">
    <property type="term" value="F:nucleic acid binding"/>
    <property type="evidence" value="ECO:0007669"/>
    <property type="project" value="InterPro"/>
</dbReference>
<evidence type="ECO:0000256" key="5">
    <source>
        <dbReference type="ARBA" id="ARBA00022801"/>
    </source>
</evidence>
<proteinExistence type="inferred from homology"/>
<keyword evidence="4" id="KW-0255">Endonuclease</keyword>
<evidence type="ECO:0008006" key="11">
    <source>
        <dbReference type="Google" id="ProtNLM"/>
    </source>
</evidence>
<evidence type="ECO:0000256" key="8">
    <source>
        <dbReference type="SAM" id="SignalP"/>
    </source>
</evidence>
<dbReference type="GO" id="GO:0006308">
    <property type="term" value="P:DNA catabolic process"/>
    <property type="evidence" value="ECO:0007669"/>
    <property type="project" value="InterPro"/>
</dbReference>